<dbReference type="InterPro" id="IPR036812">
    <property type="entry name" value="NAD(P)_OxRdtase_dom_sf"/>
</dbReference>
<reference evidence="2 3" key="1">
    <citation type="journal article" date="2019" name="Int. J. Syst. Evol. Microbiol.">
        <title>The Global Catalogue of Microorganisms (GCM) 10K type strain sequencing project: providing services to taxonomists for standard genome sequencing and annotation.</title>
        <authorList>
            <consortium name="The Broad Institute Genomics Platform"/>
            <consortium name="The Broad Institute Genome Sequencing Center for Infectious Disease"/>
            <person name="Wu L."/>
            <person name="Ma J."/>
        </authorList>
    </citation>
    <scope>NUCLEOTIDE SEQUENCE [LARGE SCALE GENOMIC DNA]</scope>
    <source>
        <strain evidence="2 3">JCM 10303</strain>
    </source>
</reference>
<comment type="caution">
    <text evidence="2">The sequence shown here is derived from an EMBL/GenBank/DDBJ whole genome shotgun (WGS) entry which is preliminary data.</text>
</comment>
<gene>
    <name evidence="2" type="ORF">GCM10009533_13350</name>
</gene>
<dbReference type="PANTHER" id="PTHR42686:SF1">
    <property type="entry name" value="GH17980P-RELATED"/>
    <property type="match status" value="1"/>
</dbReference>
<evidence type="ECO:0000259" key="1">
    <source>
        <dbReference type="Pfam" id="PF00248"/>
    </source>
</evidence>
<proteinExistence type="predicted"/>
<sequence>MKRVRLGRSRVRVSGLGFGGAVIGNLYREVAEDTALAAVDAAWEAGVRYFDTAPHYGLGLAERRLGRALADRPRDSYALSTKVGRLLVPRPDAAGQRDHAAGFDVPADHVRQWDFSADGVRRSLEESLRRLGVDRVDVVLLHDPDDHWEQAVGEAYPVLHEWRDQGVVGAIGAGMNQWPMLERFVTETDIDAVMLAGRYTLLEQSASDTMLPECLRRGVSVLAAGVFNGGLLATDAQAPDAMYDYRPASRELRAKAERMREVCRAHGVSLPQAAIAFAAGHPAVAGVVLGMRSADEVVRNAELHARPVPRQLWADLVAAGLLRPDVTARDS</sequence>
<dbReference type="InterPro" id="IPR044477">
    <property type="entry name" value="FDH-like"/>
</dbReference>
<dbReference type="SUPFAM" id="SSF51430">
    <property type="entry name" value="NAD(P)-linked oxidoreductase"/>
    <property type="match status" value="1"/>
</dbReference>
<dbReference type="RefSeq" id="WP_009944811.1">
    <property type="nucleotide sequence ID" value="NZ_BAAAGS010000006.1"/>
</dbReference>
<dbReference type="PANTHER" id="PTHR42686">
    <property type="entry name" value="GH17980P-RELATED"/>
    <property type="match status" value="1"/>
</dbReference>
<dbReference type="Pfam" id="PF00248">
    <property type="entry name" value="Aldo_ket_red"/>
    <property type="match status" value="1"/>
</dbReference>
<dbReference type="InterPro" id="IPR023210">
    <property type="entry name" value="NADP_OxRdtase_dom"/>
</dbReference>
<accession>A0ABN1CC21</accession>
<evidence type="ECO:0000313" key="3">
    <source>
        <dbReference type="Proteomes" id="UP001500729"/>
    </source>
</evidence>
<feature type="domain" description="NADP-dependent oxidoreductase" evidence="1">
    <location>
        <begin position="16"/>
        <end position="316"/>
    </location>
</feature>
<dbReference type="CDD" id="cd19162">
    <property type="entry name" value="AKR_FDH"/>
    <property type="match status" value="1"/>
</dbReference>
<dbReference type="Proteomes" id="UP001500729">
    <property type="component" value="Unassembled WGS sequence"/>
</dbReference>
<name>A0ABN1CC21_SACER</name>
<dbReference type="EMBL" id="BAAAGS010000006">
    <property type="protein sequence ID" value="GAA0515673.1"/>
    <property type="molecule type" value="Genomic_DNA"/>
</dbReference>
<keyword evidence="3" id="KW-1185">Reference proteome</keyword>
<evidence type="ECO:0000313" key="2">
    <source>
        <dbReference type="EMBL" id="GAA0515673.1"/>
    </source>
</evidence>
<dbReference type="Gene3D" id="3.20.20.100">
    <property type="entry name" value="NADP-dependent oxidoreductase domain"/>
    <property type="match status" value="1"/>
</dbReference>
<organism evidence="2 3">
    <name type="scientific">Saccharopolyspora erythraea</name>
    <name type="common">Streptomyces erythraeus</name>
    <dbReference type="NCBI Taxonomy" id="1836"/>
    <lineage>
        <taxon>Bacteria</taxon>
        <taxon>Bacillati</taxon>
        <taxon>Actinomycetota</taxon>
        <taxon>Actinomycetes</taxon>
        <taxon>Pseudonocardiales</taxon>
        <taxon>Pseudonocardiaceae</taxon>
        <taxon>Saccharopolyspora</taxon>
    </lineage>
</organism>
<dbReference type="InterPro" id="IPR020471">
    <property type="entry name" value="AKR"/>
</dbReference>
<protein>
    <submittedName>
        <fullName evidence="2">Aldo/keto reductase</fullName>
    </submittedName>
</protein>